<dbReference type="GO" id="GO:0016874">
    <property type="term" value="F:ligase activity"/>
    <property type="evidence" value="ECO:0007669"/>
    <property type="project" value="UniProtKB-KW"/>
</dbReference>
<dbReference type="SUPFAM" id="SSF56801">
    <property type="entry name" value="Acetyl-CoA synthetase-like"/>
    <property type="match status" value="1"/>
</dbReference>
<evidence type="ECO:0000313" key="6">
    <source>
        <dbReference type="Proteomes" id="UP001193035"/>
    </source>
</evidence>
<dbReference type="InterPro" id="IPR045851">
    <property type="entry name" value="AMP-bd_C_sf"/>
</dbReference>
<protein>
    <submittedName>
        <fullName evidence="5">Long-chain fatty acid--CoA ligase</fullName>
    </submittedName>
</protein>
<dbReference type="PANTHER" id="PTHR43201">
    <property type="entry name" value="ACYL-COA SYNTHETASE"/>
    <property type="match status" value="1"/>
</dbReference>
<keyword evidence="6" id="KW-1185">Reference proteome</keyword>
<dbReference type="InterPro" id="IPR000873">
    <property type="entry name" value="AMP-dep_synth/lig_dom"/>
</dbReference>
<dbReference type="Gene3D" id="3.30.300.30">
    <property type="match status" value="1"/>
</dbReference>
<evidence type="ECO:0000256" key="2">
    <source>
        <dbReference type="ARBA" id="ARBA00022598"/>
    </source>
</evidence>
<sequence length="422" mass="45177">MSAPGKDSVLFQVHPQAELLLHGSLVPRRAMPDEKTSCGQVRTIAPDPVGDAVAHLLDCLASGHEFCVGTAAPAGGDTPGEAGFFQCSSSGTIAAPKRIRRSHQSWIESFRINGEQWSLGPADAYAVLGSLQHSLSLYGLIEGLHQGAKVNVLSGLPPRRQWVQMQAMPPSILYATPTQLRQLGEAAVGAPLASVRRLAVGGGFLDSDTRRRAAELFPSARITVFYGASETSFVTMADDTSPADSIGRAYPGVEIRVLTPQGSDCGPGEVGEIWVRSPYLFDGYAAGHSSETRWRDGFLTVGDLGHRDARGNLFLVGRTNRMFTVADQNIFPEEIEDVLRAHPLVSEAAVLPKPDAKRGAVPFAFVAAALDQDGLAHLQAECRRKLGALKTPRKLISVADWPCLPSGKTDLQALALRLEEMG</sequence>
<comment type="similarity">
    <text evidence="1">Belongs to the ATP-dependent AMP-binding enzyme family.</text>
</comment>
<accession>A0ABY2WUX7</accession>
<dbReference type="Pfam" id="PF13193">
    <property type="entry name" value="AMP-binding_C"/>
    <property type="match status" value="1"/>
</dbReference>
<reference evidence="5 6" key="1">
    <citation type="submission" date="2019-05" db="EMBL/GenBank/DDBJ databases">
        <title>Ruegeria sp. nov., isolated from tidal flat.</title>
        <authorList>
            <person name="Kim W."/>
        </authorList>
    </citation>
    <scope>NUCLEOTIDE SEQUENCE [LARGE SCALE GENOMIC DNA]</scope>
    <source>
        <strain evidence="5 6">CAU 1488</strain>
    </source>
</reference>
<proteinExistence type="inferred from homology"/>
<keyword evidence="2 5" id="KW-0436">Ligase</keyword>
<dbReference type="Gene3D" id="3.40.50.12780">
    <property type="entry name" value="N-terminal domain of ligase-like"/>
    <property type="match status" value="1"/>
</dbReference>
<evidence type="ECO:0000313" key="5">
    <source>
        <dbReference type="EMBL" id="TMV05574.1"/>
    </source>
</evidence>
<dbReference type="InterPro" id="IPR025110">
    <property type="entry name" value="AMP-bd_C"/>
</dbReference>
<name>A0ABY2WUX7_9RHOB</name>
<dbReference type="Proteomes" id="UP001193035">
    <property type="component" value="Unassembled WGS sequence"/>
</dbReference>
<gene>
    <name evidence="5" type="ORF">FGK63_16140</name>
</gene>
<evidence type="ECO:0000259" key="4">
    <source>
        <dbReference type="Pfam" id="PF13193"/>
    </source>
</evidence>
<feature type="domain" description="AMP-dependent synthetase/ligase" evidence="3">
    <location>
        <begin position="89"/>
        <end position="284"/>
    </location>
</feature>
<feature type="domain" description="AMP-binding enzyme C-terminal" evidence="4">
    <location>
        <begin position="334"/>
        <end position="408"/>
    </location>
</feature>
<dbReference type="EMBL" id="VCPD01000006">
    <property type="protein sequence ID" value="TMV05574.1"/>
    <property type="molecule type" value="Genomic_DNA"/>
</dbReference>
<evidence type="ECO:0000256" key="1">
    <source>
        <dbReference type="ARBA" id="ARBA00006432"/>
    </source>
</evidence>
<comment type="caution">
    <text evidence="5">The sequence shown here is derived from an EMBL/GenBank/DDBJ whole genome shotgun (WGS) entry which is preliminary data.</text>
</comment>
<organism evidence="5 6">
    <name type="scientific">Ruegeria sediminis</name>
    <dbReference type="NCBI Taxonomy" id="2583820"/>
    <lineage>
        <taxon>Bacteria</taxon>
        <taxon>Pseudomonadati</taxon>
        <taxon>Pseudomonadota</taxon>
        <taxon>Alphaproteobacteria</taxon>
        <taxon>Rhodobacterales</taxon>
        <taxon>Roseobacteraceae</taxon>
        <taxon>Ruegeria</taxon>
    </lineage>
</organism>
<evidence type="ECO:0000259" key="3">
    <source>
        <dbReference type="Pfam" id="PF00501"/>
    </source>
</evidence>
<dbReference type="Pfam" id="PF00501">
    <property type="entry name" value="AMP-binding"/>
    <property type="match status" value="1"/>
</dbReference>
<dbReference type="PANTHER" id="PTHR43201:SF5">
    <property type="entry name" value="MEDIUM-CHAIN ACYL-COA LIGASE ACSF2, MITOCHONDRIAL"/>
    <property type="match status" value="1"/>
</dbReference>
<dbReference type="InterPro" id="IPR042099">
    <property type="entry name" value="ANL_N_sf"/>
</dbReference>